<sequence>MVQSNSYPSSLVLLVLLAIVFSVASTQETFSQRRAKYLEEKRRVEAEKRRAEEIRLGIPATTTTSTTTTTPKPHHELTPYEQLDIANRNIAKGDEAEFMAKLSQHINWEQFLTPIPVSLGVLGSLMMAATQTEDFTIEDHQPIGGFHYMRHPTSFRRSLMQIGHESYKAFLIAHGSMNKIRLSTRTVPSYMKEATRILATGNFTVIQSSLHRPLRVVRNVISDSLNWSLKVAIQFEDLSNLTNEVHLASVSSKSSKERSRLDLAEKQLHLNLTRDSVQQHINQLEKQLKDDLERSDRAHEDLLQAWLSKPTAFESFGMDIGQFFTEVVGGFFDLVSFNINSRNQSPTNNEKNSTSLSNSSYTDPCIHLHSLQVFEIHATGQRISSQYSTLESINSVNGTYNATKNSDYFESVLKNVTKCQPIVDVIVKGQKYIESMHRLAHKKPPSPPSNSSDGEIAFEAERKEEFSRIQKLGKNFTRECVLLNEKAQHVPSTNISPVLSSEMPNESRASRQQMAMANYKIKIHTKSLQELRNALDHNRKLAINKTEESIRILQEMYVLKTEDIQYEQAIKMLHTGLNQLNDLKENWSNLVRFFVSINSVIDSIGNKHLEDFNKDVETTSKSVRNIRKVFVINAIHAKATRANQATALVHGMADTYFKISTKYLMPNVQKLDRLMGLQPDQIPYEQQLLLKSCEKDSDEIGHLIADSRLEVIEQVAARVRQVKNEYKFLNDLRERAKEEERTKITEEKNQLVISGQIPVEDLQTQVEKEVKNVIELDMFLSQDPIDEEEF</sequence>
<feature type="coiled-coil region" evidence="1">
    <location>
        <begin position="274"/>
        <end position="305"/>
    </location>
</feature>
<dbReference type="OrthoDB" id="5406275at2759"/>
<keyword evidence="1" id="KW-0175">Coiled coil</keyword>
<dbReference type="EMBL" id="CAKKLH010000292">
    <property type="protein sequence ID" value="CAH0109569.1"/>
    <property type="molecule type" value="Genomic_DNA"/>
</dbReference>
<keyword evidence="2" id="KW-0732">Signal</keyword>
<comment type="caution">
    <text evidence="3">The sequence shown here is derived from an EMBL/GenBank/DDBJ whole genome shotgun (WGS) entry which is preliminary data.</text>
</comment>
<gene>
    <name evidence="3" type="ORF">DGAL_LOCUS13050</name>
</gene>
<organism evidence="3 4">
    <name type="scientific">Daphnia galeata</name>
    <dbReference type="NCBI Taxonomy" id="27404"/>
    <lineage>
        <taxon>Eukaryota</taxon>
        <taxon>Metazoa</taxon>
        <taxon>Ecdysozoa</taxon>
        <taxon>Arthropoda</taxon>
        <taxon>Crustacea</taxon>
        <taxon>Branchiopoda</taxon>
        <taxon>Diplostraca</taxon>
        <taxon>Cladocera</taxon>
        <taxon>Anomopoda</taxon>
        <taxon>Daphniidae</taxon>
        <taxon>Daphnia</taxon>
    </lineage>
</organism>
<evidence type="ECO:0000256" key="1">
    <source>
        <dbReference type="SAM" id="Coils"/>
    </source>
</evidence>
<feature type="chain" id="PRO_5035173833" evidence="2">
    <location>
        <begin position="27"/>
        <end position="790"/>
    </location>
</feature>
<evidence type="ECO:0000313" key="3">
    <source>
        <dbReference type="EMBL" id="CAH0109569.1"/>
    </source>
</evidence>
<dbReference type="PANTHER" id="PTHR33488:SF2">
    <property type="entry name" value="EARLY ENDOSOME ANTIGEN 1-LIKE"/>
    <property type="match status" value="1"/>
</dbReference>
<feature type="coiled-coil region" evidence="1">
    <location>
        <begin position="712"/>
        <end position="749"/>
    </location>
</feature>
<evidence type="ECO:0000256" key="2">
    <source>
        <dbReference type="SAM" id="SignalP"/>
    </source>
</evidence>
<evidence type="ECO:0000313" key="4">
    <source>
        <dbReference type="Proteomes" id="UP000789390"/>
    </source>
</evidence>
<dbReference type="Proteomes" id="UP000789390">
    <property type="component" value="Unassembled WGS sequence"/>
</dbReference>
<proteinExistence type="predicted"/>
<protein>
    <submittedName>
        <fullName evidence="3">Uncharacterized protein</fullName>
    </submittedName>
</protein>
<reference evidence="3" key="1">
    <citation type="submission" date="2021-11" db="EMBL/GenBank/DDBJ databases">
        <authorList>
            <person name="Schell T."/>
        </authorList>
    </citation>
    <scope>NUCLEOTIDE SEQUENCE</scope>
    <source>
        <strain evidence="3">M5</strain>
    </source>
</reference>
<keyword evidence="4" id="KW-1185">Reference proteome</keyword>
<dbReference type="PANTHER" id="PTHR33488">
    <property type="entry name" value="ZGC:162509"/>
    <property type="match status" value="1"/>
</dbReference>
<name>A0A8J2RU75_9CRUS</name>
<feature type="signal peptide" evidence="2">
    <location>
        <begin position="1"/>
        <end position="26"/>
    </location>
</feature>
<dbReference type="AlphaFoldDB" id="A0A8J2RU75"/>
<accession>A0A8J2RU75</accession>